<feature type="chain" id="PRO_5043765679" description="Apple domain-containing protein" evidence="1">
    <location>
        <begin position="22"/>
        <end position="343"/>
    </location>
</feature>
<dbReference type="Proteomes" id="UP001365542">
    <property type="component" value="Unassembled WGS sequence"/>
</dbReference>
<evidence type="ECO:0000313" key="2">
    <source>
        <dbReference type="EMBL" id="KAK6544803.1"/>
    </source>
</evidence>
<proteinExistence type="predicted"/>
<reference evidence="2 3" key="1">
    <citation type="submission" date="2019-10" db="EMBL/GenBank/DDBJ databases">
        <authorList>
            <person name="Palmer J.M."/>
        </authorList>
    </citation>
    <scope>NUCLEOTIDE SEQUENCE [LARGE SCALE GENOMIC DNA]</scope>
    <source>
        <strain evidence="2 3">TWF694</strain>
    </source>
</reference>
<gene>
    <name evidence="2" type="ORF">TWF694_001485</name>
</gene>
<comment type="caution">
    <text evidence="2">The sequence shown here is derived from an EMBL/GenBank/DDBJ whole genome shotgun (WGS) entry which is preliminary data.</text>
</comment>
<keyword evidence="1" id="KW-0732">Signal</keyword>
<evidence type="ECO:0000313" key="3">
    <source>
        <dbReference type="Proteomes" id="UP001365542"/>
    </source>
</evidence>
<feature type="signal peptide" evidence="1">
    <location>
        <begin position="1"/>
        <end position="21"/>
    </location>
</feature>
<keyword evidence="3" id="KW-1185">Reference proteome</keyword>
<evidence type="ECO:0000256" key="1">
    <source>
        <dbReference type="SAM" id="SignalP"/>
    </source>
</evidence>
<dbReference type="AlphaFoldDB" id="A0AAV9XYA1"/>
<dbReference type="EMBL" id="JAVHJO010000001">
    <property type="protein sequence ID" value="KAK6544803.1"/>
    <property type="molecule type" value="Genomic_DNA"/>
</dbReference>
<evidence type="ECO:0008006" key="4">
    <source>
        <dbReference type="Google" id="ProtNLM"/>
    </source>
</evidence>
<organism evidence="2 3">
    <name type="scientific">Orbilia ellipsospora</name>
    <dbReference type="NCBI Taxonomy" id="2528407"/>
    <lineage>
        <taxon>Eukaryota</taxon>
        <taxon>Fungi</taxon>
        <taxon>Dikarya</taxon>
        <taxon>Ascomycota</taxon>
        <taxon>Pezizomycotina</taxon>
        <taxon>Orbiliomycetes</taxon>
        <taxon>Orbiliales</taxon>
        <taxon>Orbiliaceae</taxon>
        <taxon>Orbilia</taxon>
    </lineage>
</organism>
<protein>
    <recommendedName>
        <fullName evidence="4">Apple domain-containing protein</fullName>
    </recommendedName>
</protein>
<accession>A0AAV9XYA1</accession>
<sequence>MITHNLLLTSFLLLFFGLIDAKAVPVVDIRYGVPKPPAYCENVDRLISVLYEKRLQSFCRQFIDYKYGFSIRVTKTVTATTCANGNLGCKPTTITPVVVQTATLTNTISVESQPTTETSFVTPPITTIENTVTRTATATTTYTIGSPQNQVLSKRGYQPKIPSCISNCGARKISSACSSLVVPTTTIKKTVTIAGTIKTVTANPRTSSVTITKLITTLIPGKTITEISTILPQSETVTTTVDTTVTTTVSLCPSRTPNVFAIGMVYTGSNTGDYVFPGAASEEECCGACYADAGCFGWLWNSQCTYVKSIEQSQGNGQCPTSLTLLLPLGDTGVGGRGPCFRE</sequence>
<name>A0AAV9XYA1_9PEZI</name>